<comment type="caution">
    <text evidence="2">The sequence shown here is derived from an EMBL/GenBank/DDBJ whole genome shotgun (WGS) entry which is preliminary data.</text>
</comment>
<keyword evidence="1" id="KW-0732">Signal</keyword>
<keyword evidence="3" id="KW-1185">Reference proteome</keyword>
<gene>
    <name evidence="2" type="ORF">AAEO57_16910</name>
</gene>
<feature type="chain" id="PRO_5045058946" evidence="1">
    <location>
        <begin position="23"/>
        <end position="73"/>
    </location>
</feature>
<evidence type="ECO:0000313" key="3">
    <source>
        <dbReference type="Proteomes" id="UP001485226"/>
    </source>
</evidence>
<feature type="signal peptide" evidence="1">
    <location>
        <begin position="1"/>
        <end position="22"/>
    </location>
</feature>
<evidence type="ECO:0000313" key="2">
    <source>
        <dbReference type="EMBL" id="MEL1255474.1"/>
    </source>
</evidence>
<organism evidence="2 3">
    <name type="scientific">Flavobacterium calami</name>
    <dbReference type="NCBI Taxonomy" id="3139144"/>
    <lineage>
        <taxon>Bacteria</taxon>
        <taxon>Pseudomonadati</taxon>
        <taxon>Bacteroidota</taxon>
        <taxon>Flavobacteriia</taxon>
        <taxon>Flavobacteriales</taxon>
        <taxon>Flavobacteriaceae</taxon>
        <taxon>Flavobacterium</taxon>
    </lineage>
</organism>
<proteinExistence type="predicted"/>
<dbReference type="EMBL" id="JBBYHS010000019">
    <property type="protein sequence ID" value="MEL1255474.1"/>
    <property type="molecule type" value="Genomic_DNA"/>
</dbReference>
<protein>
    <submittedName>
        <fullName evidence="2">Uncharacterized protein</fullName>
    </submittedName>
</protein>
<dbReference type="Proteomes" id="UP001485226">
    <property type="component" value="Unassembled WGS sequence"/>
</dbReference>
<sequence length="73" mass="8310">MKKVILIIAFIMVLSACKKADAAATELCDGCVTFYFENPQPVNDSELRRFPPKFKGLYMTSDSTFLRIDDDRI</sequence>
<reference evidence="2 3" key="1">
    <citation type="submission" date="2024-04" db="EMBL/GenBank/DDBJ databases">
        <title>Flavobacterium sp. DGU38 16S ribosomal RNA gene Genome sequencing and assembly.</title>
        <authorList>
            <person name="Park S."/>
        </authorList>
    </citation>
    <scope>NUCLEOTIDE SEQUENCE [LARGE SCALE GENOMIC DNA]</scope>
    <source>
        <strain evidence="2 3">DGU38</strain>
    </source>
</reference>
<name>A0ABU9ITZ0_9FLAO</name>
<dbReference type="RefSeq" id="WP_341694212.1">
    <property type="nucleotide sequence ID" value="NZ_JBBYHS010000019.1"/>
</dbReference>
<dbReference type="PROSITE" id="PS51257">
    <property type="entry name" value="PROKAR_LIPOPROTEIN"/>
    <property type="match status" value="1"/>
</dbReference>
<accession>A0ABU9ITZ0</accession>
<evidence type="ECO:0000256" key="1">
    <source>
        <dbReference type="SAM" id="SignalP"/>
    </source>
</evidence>